<dbReference type="CDD" id="cd06171">
    <property type="entry name" value="Sigma70_r4"/>
    <property type="match status" value="1"/>
</dbReference>
<dbReference type="InterPro" id="IPR036388">
    <property type="entry name" value="WH-like_DNA-bd_sf"/>
</dbReference>
<keyword evidence="2 6" id="KW-0805">Transcription regulation</keyword>
<dbReference type="SUPFAM" id="SSF88659">
    <property type="entry name" value="Sigma3 and sigma4 domains of RNA polymerase sigma factors"/>
    <property type="match status" value="1"/>
</dbReference>
<dbReference type="Pfam" id="PF08281">
    <property type="entry name" value="Sigma70_r4_2"/>
    <property type="match status" value="1"/>
</dbReference>
<keyword evidence="5 6" id="KW-0804">Transcription</keyword>
<dbReference type="InterPro" id="IPR013249">
    <property type="entry name" value="RNA_pol_sigma70_r4_t2"/>
</dbReference>
<dbReference type="InterPro" id="IPR039425">
    <property type="entry name" value="RNA_pol_sigma-70-like"/>
</dbReference>
<gene>
    <name evidence="7" type="ORF">IJ22_50780</name>
</gene>
<dbReference type="InterPro" id="IPR007627">
    <property type="entry name" value="RNA_pol_sigma70_r2"/>
</dbReference>
<evidence type="ECO:0000256" key="6">
    <source>
        <dbReference type="RuleBase" id="RU000716"/>
    </source>
</evidence>
<dbReference type="EMBL" id="CP013652">
    <property type="protein sequence ID" value="ALS25337.1"/>
    <property type="molecule type" value="Genomic_DNA"/>
</dbReference>
<keyword evidence="4 6" id="KW-0238">DNA-binding</keyword>
<dbReference type="GO" id="GO:0003677">
    <property type="term" value="F:DNA binding"/>
    <property type="evidence" value="ECO:0007669"/>
    <property type="project" value="UniProtKB-KW"/>
</dbReference>
<dbReference type="InterPro" id="IPR000838">
    <property type="entry name" value="RNA_pol_sigma70_ECF_CS"/>
</dbReference>
<dbReference type="AlphaFoldDB" id="A0A0U2UGH9"/>
<dbReference type="InterPro" id="IPR014284">
    <property type="entry name" value="RNA_pol_sigma-70_dom"/>
</dbReference>
<name>A0A0U2UGH9_9BACL</name>
<dbReference type="SUPFAM" id="SSF88946">
    <property type="entry name" value="Sigma2 domain of RNA polymerase sigma factors"/>
    <property type="match status" value="1"/>
</dbReference>
<dbReference type="PANTHER" id="PTHR43133:SF46">
    <property type="entry name" value="RNA POLYMERASE SIGMA-70 FACTOR ECF SUBFAMILY"/>
    <property type="match status" value="1"/>
</dbReference>
<accession>A0A0U2UGH9</accession>
<dbReference type="GO" id="GO:0016987">
    <property type="term" value="F:sigma factor activity"/>
    <property type="evidence" value="ECO:0007669"/>
    <property type="project" value="UniProtKB-KW"/>
</dbReference>
<organism evidence="7 8">
    <name type="scientific">Paenibacillus naphthalenovorans</name>
    <dbReference type="NCBI Taxonomy" id="162209"/>
    <lineage>
        <taxon>Bacteria</taxon>
        <taxon>Bacillati</taxon>
        <taxon>Bacillota</taxon>
        <taxon>Bacilli</taxon>
        <taxon>Bacillales</taxon>
        <taxon>Paenibacillaceae</taxon>
        <taxon>Paenibacillus</taxon>
    </lineage>
</organism>
<dbReference type="KEGG" id="pnp:IJ22_50780"/>
<reference evidence="8" key="1">
    <citation type="submission" date="2015-12" db="EMBL/GenBank/DDBJ databases">
        <title>Complete genome sequences of two moderately thermophilic Paenibacillus species.</title>
        <authorList>
            <person name="Butler R.III."/>
            <person name="Wang J."/>
            <person name="Stark B.C."/>
            <person name="Pombert J.-F."/>
        </authorList>
    </citation>
    <scope>NUCLEOTIDE SEQUENCE [LARGE SCALE GENOMIC DNA]</scope>
    <source>
        <strain evidence="8">32O-Y</strain>
    </source>
</reference>
<dbReference type="RefSeq" id="WP_054819461.1">
    <property type="nucleotide sequence ID" value="NZ_BJCS01000023.1"/>
</dbReference>
<dbReference type="InterPro" id="IPR013325">
    <property type="entry name" value="RNA_pol_sigma_r2"/>
</dbReference>
<dbReference type="Proteomes" id="UP000061660">
    <property type="component" value="Chromosome"/>
</dbReference>
<dbReference type="Gene3D" id="1.10.10.10">
    <property type="entry name" value="Winged helix-like DNA-binding domain superfamily/Winged helix DNA-binding domain"/>
    <property type="match status" value="1"/>
</dbReference>
<dbReference type="NCBIfam" id="TIGR02937">
    <property type="entry name" value="sigma70-ECF"/>
    <property type="match status" value="1"/>
</dbReference>
<sequence>MDSKANFEYLKHLSESSDPKAILHELMTAYGKDVWNYAYSMTRKRDQADDITQEVFIKVYRNLYTFRCESSVKTWLLAITRNMTLDYLRSAFYRKVTLVDFLTSFGEQAADSQPEKEVVERMAINEMWEMVLKLPVKYREVLILYAHHQLSMKEIAEVLGVSEGTVKSRLFHARNKISRMKEDWNLGSDGQ</sequence>
<protein>
    <recommendedName>
        <fullName evidence="6">RNA polymerase sigma factor</fullName>
    </recommendedName>
</protein>
<evidence type="ECO:0000256" key="3">
    <source>
        <dbReference type="ARBA" id="ARBA00023082"/>
    </source>
</evidence>
<evidence type="ECO:0000256" key="2">
    <source>
        <dbReference type="ARBA" id="ARBA00023015"/>
    </source>
</evidence>
<dbReference type="PANTHER" id="PTHR43133">
    <property type="entry name" value="RNA POLYMERASE ECF-TYPE SIGMA FACTO"/>
    <property type="match status" value="1"/>
</dbReference>
<proteinExistence type="inferred from homology"/>
<evidence type="ECO:0000256" key="4">
    <source>
        <dbReference type="ARBA" id="ARBA00023125"/>
    </source>
</evidence>
<dbReference type="Pfam" id="PF04542">
    <property type="entry name" value="Sigma70_r2"/>
    <property type="match status" value="1"/>
</dbReference>
<keyword evidence="3 6" id="KW-0731">Sigma factor</keyword>
<evidence type="ECO:0000256" key="1">
    <source>
        <dbReference type="ARBA" id="ARBA00010641"/>
    </source>
</evidence>
<dbReference type="GO" id="GO:0006352">
    <property type="term" value="P:DNA-templated transcription initiation"/>
    <property type="evidence" value="ECO:0007669"/>
    <property type="project" value="InterPro"/>
</dbReference>
<dbReference type="PROSITE" id="PS01063">
    <property type="entry name" value="SIGMA70_ECF"/>
    <property type="match status" value="1"/>
</dbReference>
<dbReference type="Gene3D" id="1.10.1740.10">
    <property type="match status" value="1"/>
</dbReference>
<evidence type="ECO:0000313" key="7">
    <source>
        <dbReference type="EMBL" id="ALS25337.1"/>
    </source>
</evidence>
<dbReference type="GO" id="GO:0006950">
    <property type="term" value="P:response to stress"/>
    <property type="evidence" value="ECO:0007669"/>
    <property type="project" value="UniProtKB-ARBA"/>
</dbReference>
<evidence type="ECO:0000313" key="8">
    <source>
        <dbReference type="Proteomes" id="UP000061660"/>
    </source>
</evidence>
<comment type="similarity">
    <text evidence="1 6">Belongs to the sigma-70 factor family. ECF subfamily.</text>
</comment>
<evidence type="ECO:0000256" key="5">
    <source>
        <dbReference type="ARBA" id="ARBA00023163"/>
    </source>
</evidence>
<reference evidence="7 8" key="2">
    <citation type="journal article" date="2016" name="Genome Announc.">
        <title>Complete Genome Sequences of Two Interactive Moderate Thermophiles, Paenibacillus napthalenovorans 32O-Y and Paenibacillus sp. 32O-W.</title>
        <authorList>
            <person name="Butler R.R.III."/>
            <person name="Wang J."/>
            <person name="Stark B.C."/>
            <person name="Pombert J.F."/>
        </authorList>
    </citation>
    <scope>NUCLEOTIDE SEQUENCE [LARGE SCALE GENOMIC DNA]</scope>
    <source>
        <strain evidence="7 8">32O-Y</strain>
    </source>
</reference>
<dbReference type="PATRIC" id="fig|162209.4.peg.5363"/>
<dbReference type="InterPro" id="IPR013324">
    <property type="entry name" value="RNA_pol_sigma_r3/r4-like"/>
</dbReference>
<dbReference type="STRING" id="162209.IJ22_50780"/>
<keyword evidence="8" id="KW-1185">Reference proteome</keyword>